<gene>
    <name evidence="1" type="ORF">A1O5_13122</name>
</gene>
<dbReference type="Proteomes" id="UP000019471">
    <property type="component" value="Unassembled WGS sequence"/>
</dbReference>
<dbReference type="AlphaFoldDB" id="W9VKW8"/>
<protein>
    <submittedName>
        <fullName evidence="1">Uncharacterized protein</fullName>
    </submittedName>
</protein>
<dbReference type="OrthoDB" id="5537330at2759"/>
<dbReference type="STRING" id="1182543.W9VKW8"/>
<evidence type="ECO:0000313" key="2">
    <source>
        <dbReference type="Proteomes" id="UP000019471"/>
    </source>
</evidence>
<sequence length="108" mass="12371">MSQILDKDFLQHLIDIHNIGCGERPRLKWYITAIIAFGGMNYAELIPELYKIVLDTHVADKDQMTETRKIREALTKVCGIWGAAKTGTSLRQLLTATPEYLQESKCYR</sequence>
<organism evidence="1 2">
    <name type="scientific">Cladophialophora psammophila CBS 110553</name>
    <dbReference type="NCBI Taxonomy" id="1182543"/>
    <lineage>
        <taxon>Eukaryota</taxon>
        <taxon>Fungi</taxon>
        <taxon>Dikarya</taxon>
        <taxon>Ascomycota</taxon>
        <taxon>Pezizomycotina</taxon>
        <taxon>Eurotiomycetes</taxon>
        <taxon>Chaetothyriomycetidae</taxon>
        <taxon>Chaetothyriales</taxon>
        <taxon>Herpotrichiellaceae</taxon>
        <taxon>Cladophialophora</taxon>
    </lineage>
</organism>
<keyword evidence="2" id="KW-1185">Reference proteome</keyword>
<reference evidence="1 2" key="1">
    <citation type="submission" date="2013-03" db="EMBL/GenBank/DDBJ databases">
        <title>The Genome Sequence of Cladophialophora psammophila CBS 110553.</title>
        <authorList>
            <consortium name="The Broad Institute Genomics Platform"/>
            <person name="Cuomo C."/>
            <person name="de Hoog S."/>
            <person name="Gorbushina A."/>
            <person name="Walker B."/>
            <person name="Young S.K."/>
            <person name="Zeng Q."/>
            <person name="Gargeya S."/>
            <person name="Fitzgerald M."/>
            <person name="Haas B."/>
            <person name="Abouelleil A."/>
            <person name="Allen A.W."/>
            <person name="Alvarado L."/>
            <person name="Arachchi H.M."/>
            <person name="Berlin A.M."/>
            <person name="Chapman S.B."/>
            <person name="Gainer-Dewar J."/>
            <person name="Goldberg J."/>
            <person name="Griggs A."/>
            <person name="Gujja S."/>
            <person name="Hansen M."/>
            <person name="Howarth C."/>
            <person name="Imamovic A."/>
            <person name="Ireland A."/>
            <person name="Larimer J."/>
            <person name="McCowan C."/>
            <person name="Murphy C."/>
            <person name="Pearson M."/>
            <person name="Poon T.W."/>
            <person name="Priest M."/>
            <person name="Roberts A."/>
            <person name="Saif S."/>
            <person name="Shea T."/>
            <person name="Sisk P."/>
            <person name="Sykes S."/>
            <person name="Wortman J."/>
            <person name="Nusbaum C."/>
            <person name="Birren B."/>
        </authorList>
    </citation>
    <scope>NUCLEOTIDE SEQUENCE [LARGE SCALE GENOMIC DNA]</scope>
    <source>
        <strain evidence="1 2">CBS 110553</strain>
    </source>
</reference>
<dbReference type="GeneID" id="19197806"/>
<evidence type="ECO:0000313" key="1">
    <source>
        <dbReference type="EMBL" id="EXJ53670.1"/>
    </source>
</evidence>
<comment type="caution">
    <text evidence="1">The sequence shown here is derived from an EMBL/GenBank/DDBJ whole genome shotgun (WGS) entry which is preliminary data.</text>
</comment>
<dbReference type="RefSeq" id="XP_007751879.1">
    <property type="nucleotide sequence ID" value="XM_007753689.1"/>
</dbReference>
<name>W9VKW8_9EURO</name>
<proteinExistence type="predicted"/>
<accession>W9VKW8</accession>
<dbReference type="EMBL" id="AMGX01000042">
    <property type="protein sequence ID" value="EXJ53670.1"/>
    <property type="molecule type" value="Genomic_DNA"/>
</dbReference>
<dbReference type="HOGENOM" id="CLU_141138_0_0_1"/>